<name>A0AAV4NTL7_CAEEX</name>
<sequence length="124" mass="14096">MPKDTSNSPCNARFHITIFFFLQCYDHIFYYEIVGFIPVLDAPLSSNFVIVLSRQLADRQTDWQIVGRHRTTVFFSYILLFGTSSELQPHFHRSCNVASPADCDPSLILGSQIQCEGNECTNNA</sequence>
<accession>A0AAV4NTL7</accession>
<evidence type="ECO:0000313" key="2">
    <source>
        <dbReference type="Proteomes" id="UP001054945"/>
    </source>
</evidence>
<proteinExistence type="predicted"/>
<comment type="caution">
    <text evidence="1">The sequence shown here is derived from an EMBL/GenBank/DDBJ whole genome shotgun (WGS) entry which is preliminary data.</text>
</comment>
<dbReference type="EMBL" id="BPLR01021201">
    <property type="protein sequence ID" value="GIX87065.1"/>
    <property type="molecule type" value="Genomic_DNA"/>
</dbReference>
<dbReference type="AlphaFoldDB" id="A0AAV4NTL7"/>
<evidence type="ECO:0000313" key="1">
    <source>
        <dbReference type="EMBL" id="GIX87065.1"/>
    </source>
</evidence>
<reference evidence="1 2" key="1">
    <citation type="submission" date="2021-06" db="EMBL/GenBank/DDBJ databases">
        <title>Caerostris extrusa draft genome.</title>
        <authorList>
            <person name="Kono N."/>
            <person name="Arakawa K."/>
        </authorList>
    </citation>
    <scope>NUCLEOTIDE SEQUENCE [LARGE SCALE GENOMIC DNA]</scope>
</reference>
<dbReference type="Proteomes" id="UP001054945">
    <property type="component" value="Unassembled WGS sequence"/>
</dbReference>
<gene>
    <name evidence="1" type="ORF">CEXT_161951</name>
</gene>
<protein>
    <submittedName>
        <fullName evidence="1">Uncharacterized protein</fullName>
    </submittedName>
</protein>
<organism evidence="1 2">
    <name type="scientific">Caerostris extrusa</name>
    <name type="common">Bark spider</name>
    <name type="synonym">Caerostris bankana</name>
    <dbReference type="NCBI Taxonomy" id="172846"/>
    <lineage>
        <taxon>Eukaryota</taxon>
        <taxon>Metazoa</taxon>
        <taxon>Ecdysozoa</taxon>
        <taxon>Arthropoda</taxon>
        <taxon>Chelicerata</taxon>
        <taxon>Arachnida</taxon>
        <taxon>Araneae</taxon>
        <taxon>Araneomorphae</taxon>
        <taxon>Entelegynae</taxon>
        <taxon>Araneoidea</taxon>
        <taxon>Araneidae</taxon>
        <taxon>Caerostris</taxon>
    </lineage>
</organism>
<keyword evidence="2" id="KW-1185">Reference proteome</keyword>